<accession>A0AA96X189</accession>
<dbReference type="InterPro" id="IPR000182">
    <property type="entry name" value="GNAT_dom"/>
</dbReference>
<dbReference type="RefSeq" id="WP_239741262.1">
    <property type="nucleotide sequence ID" value="NZ_CP130144.1"/>
</dbReference>
<proteinExistence type="predicted"/>
<dbReference type="PANTHER" id="PTHR43451">
    <property type="entry name" value="ACETYLTRANSFERASE (GNAT) FAMILY PROTEIN"/>
    <property type="match status" value="1"/>
</dbReference>
<dbReference type="SUPFAM" id="SSF55729">
    <property type="entry name" value="Acyl-CoA N-acyltransferases (Nat)"/>
    <property type="match status" value="1"/>
</dbReference>
<dbReference type="AlphaFoldDB" id="A0AA96X189"/>
<dbReference type="PANTHER" id="PTHR43451:SF1">
    <property type="entry name" value="ACETYLTRANSFERASE"/>
    <property type="match status" value="1"/>
</dbReference>
<dbReference type="Gene3D" id="3.40.630.30">
    <property type="match status" value="1"/>
</dbReference>
<dbReference type="InterPro" id="IPR052564">
    <property type="entry name" value="N-acetyltrans/Recomb-assoc"/>
</dbReference>
<evidence type="ECO:0000259" key="1">
    <source>
        <dbReference type="PROSITE" id="PS51186"/>
    </source>
</evidence>
<dbReference type="EC" id="2.3.1.-" evidence="2"/>
<dbReference type="Pfam" id="PF13673">
    <property type="entry name" value="Acetyltransf_10"/>
    <property type="match status" value="1"/>
</dbReference>
<gene>
    <name evidence="2" type="ORF">Q2T42_17645</name>
</gene>
<dbReference type="InterPro" id="IPR016181">
    <property type="entry name" value="Acyl_CoA_acyltransferase"/>
</dbReference>
<dbReference type="CDD" id="cd04301">
    <property type="entry name" value="NAT_SF"/>
    <property type="match status" value="1"/>
</dbReference>
<dbReference type="EMBL" id="CP130144">
    <property type="protein sequence ID" value="WNZ43670.1"/>
    <property type="molecule type" value="Genomic_DNA"/>
</dbReference>
<feature type="domain" description="N-acetyltransferase" evidence="1">
    <location>
        <begin position="10"/>
        <end position="162"/>
    </location>
</feature>
<evidence type="ECO:0000313" key="2">
    <source>
        <dbReference type="EMBL" id="WNZ43670.1"/>
    </source>
</evidence>
<name>A0AA96X189_LEPBY</name>
<organism evidence="2">
    <name type="scientific">Leptolyngbya boryana CZ1</name>
    <dbReference type="NCBI Taxonomy" id="3060204"/>
    <lineage>
        <taxon>Bacteria</taxon>
        <taxon>Bacillati</taxon>
        <taxon>Cyanobacteriota</taxon>
        <taxon>Cyanophyceae</taxon>
        <taxon>Leptolyngbyales</taxon>
        <taxon>Leptolyngbyaceae</taxon>
        <taxon>Leptolyngbya group</taxon>
        <taxon>Leptolyngbya</taxon>
    </lineage>
</organism>
<keyword evidence="2" id="KW-0808">Transferase</keyword>
<dbReference type="GO" id="GO:0016747">
    <property type="term" value="F:acyltransferase activity, transferring groups other than amino-acyl groups"/>
    <property type="evidence" value="ECO:0007669"/>
    <property type="project" value="InterPro"/>
</dbReference>
<keyword evidence="2" id="KW-0012">Acyltransferase</keyword>
<sequence length="162" mass="18797">MNWTKEATAMHIRLFEERDAEQIAQLFHDTIREINRRDYSPSQVAAWAPDDIYFRDWVAVCSQRITYVADDHGVIAGFGELESNGHIGCFYCHKNYQRCGVGKQIYQEIEAKAIALNLTQLVTEASITAKPFFEKMGFSVVREQEVYCRGEQFKNYVMQKLL</sequence>
<reference evidence="2" key="1">
    <citation type="journal article" date="2023" name="Plants (Basel)">
        <title>Genomic Analysis of Leptolyngbya boryana CZ1 Reveals Efficient Carbon Fixation Modules.</title>
        <authorList>
            <person name="Bai X."/>
            <person name="Wang H."/>
            <person name="Cheng W."/>
            <person name="Wang J."/>
            <person name="Ma M."/>
            <person name="Hu H."/>
            <person name="Song Z."/>
            <person name="Ma H."/>
            <person name="Fan Y."/>
            <person name="Du C."/>
            <person name="Xu J."/>
        </authorList>
    </citation>
    <scope>NUCLEOTIDE SEQUENCE</scope>
    <source>
        <strain evidence="2">CZ1</strain>
    </source>
</reference>
<dbReference type="PROSITE" id="PS51186">
    <property type="entry name" value="GNAT"/>
    <property type="match status" value="1"/>
</dbReference>
<reference evidence="2" key="2">
    <citation type="submission" date="2023-07" db="EMBL/GenBank/DDBJ databases">
        <authorList>
            <person name="Bai X.-H."/>
            <person name="Wang H.-H."/>
            <person name="Wang J."/>
            <person name="Ma M.-Y."/>
            <person name="Hu H.-H."/>
            <person name="Song Z.-L."/>
            <person name="Ma H.-G."/>
            <person name="Fan Y."/>
            <person name="Du C.-Y."/>
            <person name="Xu J.-C."/>
        </authorList>
    </citation>
    <scope>NUCLEOTIDE SEQUENCE</scope>
    <source>
        <strain evidence="2">CZ1</strain>
    </source>
</reference>
<protein>
    <submittedName>
        <fullName evidence="2">GNAT family N-acetyltransferase</fullName>
        <ecNumber evidence="2">2.3.1.-</ecNumber>
    </submittedName>
</protein>